<evidence type="ECO:0000313" key="2">
    <source>
        <dbReference type="EMBL" id="KML54476.1"/>
    </source>
</evidence>
<comment type="caution">
    <text evidence="2">The sequence shown here is derived from an EMBL/GenBank/DDBJ whole genome shotgun (WGS) entry which is preliminary data.</text>
</comment>
<name>A0A0J5WPR2_BURCE</name>
<dbReference type="Pfam" id="PF06283">
    <property type="entry name" value="ThuA"/>
    <property type="match status" value="1"/>
</dbReference>
<dbReference type="PATRIC" id="fig|292.27.peg.4320"/>
<dbReference type="SUPFAM" id="SSF52317">
    <property type="entry name" value="Class I glutamine amidotransferase-like"/>
    <property type="match status" value="1"/>
</dbReference>
<gene>
    <name evidence="2" type="ORF">VL15_21065</name>
</gene>
<accession>A0A0J5WPR2</accession>
<proteinExistence type="predicted"/>
<reference evidence="2 3" key="1">
    <citation type="submission" date="2015-05" db="EMBL/GenBank/DDBJ databases">
        <title>Draft genome of Burkholderia cepacia LK29.</title>
        <authorList>
            <person name="Chan X.Y."/>
        </authorList>
    </citation>
    <scope>NUCLEOTIDE SEQUENCE [LARGE SCALE GENOMIC DNA]</scope>
    <source>
        <strain evidence="2 3">LK29</strain>
    </source>
</reference>
<sequence>MLNKKLSVIVWNEFEHERENAGVRAIYPDGLHQVIASALAETPALGHGALPLEIGTATLDQPEHGLSEARLAACDVLIWWGHKAHAKVSDEIVERVQRRVLEGMGLIVLHSGHFSKIFRRLLGTNCSLKWREAAEKERLWVVEPSHPIAAGLGEYFELQHEEMYGERFDIPQPDSTVFISWFEGGEVFRSGCCWERGHGRIFYFRPGHEAYPTYHDRNVQRVIANAVQWAAPRVNLADRCPNSPPLEKLSEKSQQFAHVGIQQGAGDLA</sequence>
<organism evidence="2 3">
    <name type="scientific">Burkholderia cepacia</name>
    <name type="common">Pseudomonas cepacia</name>
    <dbReference type="NCBI Taxonomy" id="292"/>
    <lineage>
        <taxon>Bacteria</taxon>
        <taxon>Pseudomonadati</taxon>
        <taxon>Pseudomonadota</taxon>
        <taxon>Betaproteobacteria</taxon>
        <taxon>Burkholderiales</taxon>
        <taxon>Burkholderiaceae</taxon>
        <taxon>Burkholderia</taxon>
        <taxon>Burkholderia cepacia complex</taxon>
    </lineage>
</organism>
<dbReference type="Proteomes" id="UP000036338">
    <property type="component" value="Unassembled WGS sequence"/>
</dbReference>
<dbReference type="RefSeq" id="WP_048248242.1">
    <property type="nucleotide sequence ID" value="NZ_LDWR01000037.1"/>
</dbReference>
<protein>
    <submittedName>
        <fullName evidence="2">PalA</fullName>
    </submittedName>
</protein>
<dbReference type="InterPro" id="IPR029010">
    <property type="entry name" value="ThuA-like"/>
</dbReference>
<dbReference type="EMBL" id="LDWR01000037">
    <property type="protein sequence ID" value="KML54476.1"/>
    <property type="molecule type" value="Genomic_DNA"/>
</dbReference>
<evidence type="ECO:0000313" key="3">
    <source>
        <dbReference type="Proteomes" id="UP000036338"/>
    </source>
</evidence>
<dbReference type="InterPro" id="IPR029062">
    <property type="entry name" value="Class_I_gatase-like"/>
</dbReference>
<evidence type="ECO:0000259" key="1">
    <source>
        <dbReference type="Pfam" id="PF06283"/>
    </source>
</evidence>
<dbReference type="AlphaFoldDB" id="A0A0J5WPR2"/>
<dbReference type="PIRSF" id="PIRSF030013">
    <property type="entry name" value="ThuA"/>
    <property type="match status" value="1"/>
</dbReference>
<feature type="domain" description="ThuA-like" evidence="1">
    <location>
        <begin position="8"/>
        <end position="230"/>
    </location>
</feature>
<dbReference type="InterPro" id="IPR009381">
    <property type="entry name" value="Trehalose_catabolism_ThuA_prok"/>
</dbReference>
<dbReference type="Gene3D" id="3.40.50.880">
    <property type="match status" value="1"/>
</dbReference>